<dbReference type="Proteomes" id="UP001138686">
    <property type="component" value="Unassembled WGS sequence"/>
</dbReference>
<reference evidence="2" key="1">
    <citation type="submission" date="2021-07" db="EMBL/GenBank/DDBJ databases">
        <title>Aureisphaera sp. CAU 1614 isolated from sea sediment.</title>
        <authorList>
            <person name="Kim W."/>
        </authorList>
    </citation>
    <scope>NUCLEOTIDE SEQUENCE</scope>
    <source>
        <strain evidence="2">CAU 1614</strain>
    </source>
</reference>
<proteinExistence type="predicted"/>
<name>A0A9X1FPI1_9FLAO</name>
<gene>
    <name evidence="2" type="ORF">KXJ69_09330</name>
</gene>
<feature type="signal peptide" evidence="1">
    <location>
        <begin position="1"/>
        <end position="19"/>
    </location>
</feature>
<dbReference type="AlphaFoldDB" id="A0A9X1FPI1"/>
<dbReference type="RefSeq" id="WP_219052820.1">
    <property type="nucleotide sequence ID" value="NZ_JAHWDP010000003.1"/>
</dbReference>
<protein>
    <submittedName>
        <fullName evidence="2">Uncharacterized protein</fullName>
    </submittedName>
</protein>
<sequence length="198" mass="23309">MKKNNIVILIILASFFAGCEEPLDYKFQDKPQLVECPGADKALMHEALYSFQEDIGAYYNKHTDFREGTTNYYLEAYRQYVYFGFSGEAKFDEIASPHSKKVLKKLKEIDGLWNTGNVKTNLNYNYEYIECLLNNIEDKDMKERLLSLKKVDYLSPDMVAEPMRREVLKIVGDEHLAMYMMLDAYYQYLINYDFPEAR</sequence>
<evidence type="ECO:0000256" key="1">
    <source>
        <dbReference type="SAM" id="SignalP"/>
    </source>
</evidence>
<dbReference type="EMBL" id="JAHWDP010000003">
    <property type="protein sequence ID" value="MBW2938306.1"/>
    <property type="molecule type" value="Genomic_DNA"/>
</dbReference>
<feature type="chain" id="PRO_5040851489" evidence="1">
    <location>
        <begin position="20"/>
        <end position="198"/>
    </location>
</feature>
<comment type="caution">
    <text evidence="2">The sequence shown here is derived from an EMBL/GenBank/DDBJ whole genome shotgun (WGS) entry which is preliminary data.</text>
</comment>
<keyword evidence="3" id="KW-1185">Reference proteome</keyword>
<accession>A0A9X1FPI1</accession>
<organism evidence="2 3">
    <name type="scientific">Halomarinibacterium sedimenti</name>
    <dbReference type="NCBI Taxonomy" id="2857106"/>
    <lineage>
        <taxon>Bacteria</taxon>
        <taxon>Pseudomonadati</taxon>
        <taxon>Bacteroidota</taxon>
        <taxon>Flavobacteriia</taxon>
        <taxon>Flavobacteriales</taxon>
        <taxon>Flavobacteriaceae</taxon>
        <taxon>Halomarinibacterium</taxon>
    </lineage>
</organism>
<evidence type="ECO:0000313" key="2">
    <source>
        <dbReference type="EMBL" id="MBW2938306.1"/>
    </source>
</evidence>
<dbReference type="PROSITE" id="PS51257">
    <property type="entry name" value="PROKAR_LIPOPROTEIN"/>
    <property type="match status" value="1"/>
</dbReference>
<keyword evidence="1" id="KW-0732">Signal</keyword>
<evidence type="ECO:0000313" key="3">
    <source>
        <dbReference type="Proteomes" id="UP001138686"/>
    </source>
</evidence>